<evidence type="ECO:0000313" key="2">
    <source>
        <dbReference type="Proteomes" id="UP000076532"/>
    </source>
</evidence>
<name>A0A166II65_9AGAM</name>
<gene>
    <name evidence="1" type="ORF">FIBSPDRAFT_955117</name>
</gene>
<dbReference type="EMBL" id="KV417560">
    <property type="protein sequence ID" value="KZP19847.1"/>
    <property type="molecule type" value="Genomic_DNA"/>
</dbReference>
<sequence length="111" mass="11442">MDAPAESKETCTWSYCSTFPSCPLAAQSRSTCSSVSKSWGASLTSSLTFATGSTIAVAPAANFACSTTQATSGCPVTPTSTSYLPTSPEYVAPLGPHTGKPSRYKTILCDN</sequence>
<reference evidence="1 2" key="1">
    <citation type="journal article" date="2016" name="Mol. Biol. Evol.">
        <title>Comparative Genomics of Early-Diverging Mushroom-Forming Fungi Provides Insights into the Origins of Lignocellulose Decay Capabilities.</title>
        <authorList>
            <person name="Nagy L.G."/>
            <person name="Riley R."/>
            <person name="Tritt A."/>
            <person name="Adam C."/>
            <person name="Daum C."/>
            <person name="Floudas D."/>
            <person name="Sun H."/>
            <person name="Yadav J.S."/>
            <person name="Pangilinan J."/>
            <person name="Larsson K.H."/>
            <person name="Matsuura K."/>
            <person name="Barry K."/>
            <person name="Labutti K."/>
            <person name="Kuo R."/>
            <person name="Ohm R.A."/>
            <person name="Bhattacharya S.S."/>
            <person name="Shirouzu T."/>
            <person name="Yoshinaga Y."/>
            <person name="Martin F.M."/>
            <person name="Grigoriev I.V."/>
            <person name="Hibbett D.S."/>
        </authorList>
    </citation>
    <scope>NUCLEOTIDE SEQUENCE [LARGE SCALE GENOMIC DNA]</scope>
    <source>
        <strain evidence="1 2">CBS 109695</strain>
    </source>
</reference>
<dbReference type="Proteomes" id="UP000076532">
    <property type="component" value="Unassembled WGS sequence"/>
</dbReference>
<evidence type="ECO:0000313" key="1">
    <source>
        <dbReference type="EMBL" id="KZP19847.1"/>
    </source>
</evidence>
<protein>
    <submittedName>
        <fullName evidence="1">Uncharacterized protein</fullName>
    </submittedName>
</protein>
<keyword evidence="2" id="KW-1185">Reference proteome</keyword>
<organism evidence="1 2">
    <name type="scientific">Athelia psychrophila</name>
    <dbReference type="NCBI Taxonomy" id="1759441"/>
    <lineage>
        <taxon>Eukaryota</taxon>
        <taxon>Fungi</taxon>
        <taxon>Dikarya</taxon>
        <taxon>Basidiomycota</taxon>
        <taxon>Agaricomycotina</taxon>
        <taxon>Agaricomycetes</taxon>
        <taxon>Agaricomycetidae</taxon>
        <taxon>Atheliales</taxon>
        <taxon>Atheliaceae</taxon>
        <taxon>Athelia</taxon>
    </lineage>
</organism>
<dbReference type="AlphaFoldDB" id="A0A166II65"/>
<accession>A0A166II65</accession>
<proteinExistence type="predicted"/>